<keyword evidence="6" id="KW-0547">Nucleotide-binding</keyword>
<dbReference type="SUPFAM" id="SSF52540">
    <property type="entry name" value="P-loop containing nucleoside triphosphate hydrolases"/>
    <property type="match status" value="1"/>
</dbReference>
<dbReference type="AlphaFoldDB" id="A0A1G8EMY2"/>
<keyword evidence="4" id="KW-1003">Cell membrane</keyword>
<feature type="domain" description="ABC transporter" evidence="10">
    <location>
        <begin position="8"/>
        <end position="238"/>
    </location>
</feature>
<dbReference type="EMBL" id="FNDU01000002">
    <property type="protein sequence ID" value="SDH71236.1"/>
    <property type="molecule type" value="Genomic_DNA"/>
</dbReference>
<dbReference type="PANTHER" id="PTHR43297">
    <property type="entry name" value="OLIGOPEPTIDE TRANSPORT ATP-BINDING PROTEIN APPD"/>
    <property type="match status" value="1"/>
</dbReference>
<keyword evidence="8" id="KW-1278">Translocase</keyword>
<evidence type="ECO:0000256" key="5">
    <source>
        <dbReference type="ARBA" id="ARBA00022519"/>
    </source>
</evidence>
<dbReference type="InterPro" id="IPR017871">
    <property type="entry name" value="ABC_transporter-like_CS"/>
</dbReference>
<dbReference type="CDD" id="cd03257">
    <property type="entry name" value="ABC_NikE_OppD_transporters"/>
    <property type="match status" value="1"/>
</dbReference>
<protein>
    <submittedName>
        <fullName evidence="11">ABC-type dipeptide/oligopeptide/nickel transport system, ATPase component</fullName>
    </submittedName>
</protein>
<comment type="subcellular location">
    <subcellularLocation>
        <location evidence="1">Cell membrane</location>
        <topology evidence="1">Peripheral membrane protein</topology>
    </subcellularLocation>
</comment>
<reference evidence="11 12" key="1">
    <citation type="submission" date="2016-10" db="EMBL/GenBank/DDBJ databases">
        <authorList>
            <person name="de Groot N.N."/>
        </authorList>
    </citation>
    <scope>NUCLEOTIDE SEQUENCE [LARGE SCALE GENOMIC DNA]</scope>
    <source>
        <strain evidence="12">P4B,CCM 7963,CECT 7998,DSM 25260,IBRC-M 10614,KCTC 13821</strain>
    </source>
</reference>
<dbReference type="STRING" id="930129.SAMN05216352_102300"/>
<dbReference type="InterPro" id="IPR027417">
    <property type="entry name" value="P-loop_NTPase"/>
</dbReference>
<dbReference type="InterPro" id="IPR050388">
    <property type="entry name" value="ABC_Ni/Peptide_Import"/>
</dbReference>
<evidence type="ECO:0000256" key="2">
    <source>
        <dbReference type="ARBA" id="ARBA00005417"/>
    </source>
</evidence>
<dbReference type="PROSITE" id="PS50893">
    <property type="entry name" value="ABC_TRANSPORTER_2"/>
    <property type="match status" value="1"/>
</dbReference>
<proteinExistence type="inferred from homology"/>
<dbReference type="Gene3D" id="3.40.50.300">
    <property type="entry name" value="P-loop containing nucleotide triphosphate hydrolases"/>
    <property type="match status" value="1"/>
</dbReference>
<evidence type="ECO:0000313" key="11">
    <source>
        <dbReference type="EMBL" id="SDH71236.1"/>
    </source>
</evidence>
<sequence length="238" mass="27325">MFHLHPLLQVDQLEISHYKDGEFQPLVRDVSFQIQAGEMVALTGPSGCGKSLTAQAIVGLLGKRLDVTGGKIMYQQQNVVPFNDRQWKRLRRHEIALLIQDSLNGLNPIRTIKKQMAETICQKRKWNRKDILLRLHTFLHEVGFSDPAHILRTYPFELSGGMRQRVLLAMMLSLEPKVIIADEPTTSLDIINREKVLSLIKKLQYDYSLTVLLISHDQKSVRKYADRILEMRIEGVTS</sequence>
<evidence type="ECO:0000313" key="12">
    <source>
        <dbReference type="Proteomes" id="UP000199017"/>
    </source>
</evidence>
<evidence type="ECO:0000256" key="6">
    <source>
        <dbReference type="ARBA" id="ARBA00022741"/>
    </source>
</evidence>
<evidence type="ECO:0000256" key="3">
    <source>
        <dbReference type="ARBA" id="ARBA00022448"/>
    </source>
</evidence>
<dbReference type="RefSeq" id="WP_091581513.1">
    <property type="nucleotide sequence ID" value="NZ_FNDU01000002.1"/>
</dbReference>
<dbReference type="InterPro" id="IPR003439">
    <property type="entry name" value="ABC_transporter-like_ATP-bd"/>
</dbReference>
<organism evidence="11 12">
    <name type="scientific">Alteribacillus bidgolensis</name>
    <dbReference type="NCBI Taxonomy" id="930129"/>
    <lineage>
        <taxon>Bacteria</taxon>
        <taxon>Bacillati</taxon>
        <taxon>Bacillota</taxon>
        <taxon>Bacilli</taxon>
        <taxon>Bacillales</taxon>
        <taxon>Bacillaceae</taxon>
        <taxon>Alteribacillus</taxon>
    </lineage>
</organism>
<accession>A0A1G8EMY2</accession>
<gene>
    <name evidence="11" type="ORF">SAMN05216352_102300</name>
</gene>
<dbReference type="PANTHER" id="PTHR43297:SF14">
    <property type="entry name" value="ATPASE AAA-TYPE CORE DOMAIN-CONTAINING PROTEIN"/>
    <property type="match status" value="1"/>
</dbReference>
<keyword evidence="12" id="KW-1185">Reference proteome</keyword>
<keyword evidence="7" id="KW-0067">ATP-binding</keyword>
<dbReference type="OrthoDB" id="2940131at2"/>
<dbReference type="InterPro" id="IPR003593">
    <property type="entry name" value="AAA+_ATPase"/>
</dbReference>
<evidence type="ECO:0000256" key="7">
    <source>
        <dbReference type="ARBA" id="ARBA00022840"/>
    </source>
</evidence>
<evidence type="ECO:0000256" key="9">
    <source>
        <dbReference type="ARBA" id="ARBA00023136"/>
    </source>
</evidence>
<keyword evidence="9" id="KW-0472">Membrane</keyword>
<evidence type="ECO:0000256" key="1">
    <source>
        <dbReference type="ARBA" id="ARBA00004202"/>
    </source>
</evidence>
<evidence type="ECO:0000256" key="4">
    <source>
        <dbReference type="ARBA" id="ARBA00022475"/>
    </source>
</evidence>
<dbReference type="PROSITE" id="PS00211">
    <property type="entry name" value="ABC_TRANSPORTER_1"/>
    <property type="match status" value="1"/>
</dbReference>
<comment type="similarity">
    <text evidence="2">Belongs to the ABC transporter superfamily.</text>
</comment>
<keyword evidence="3" id="KW-0813">Transport</keyword>
<dbReference type="GO" id="GO:0016887">
    <property type="term" value="F:ATP hydrolysis activity"/>
    <property type="evidence" value="ECO:0007669"/>
    <property type="project" value="InterPro"/>
</dbReference>
<dbReference type="GO" id="GO:0005886">
    <property type="term" value="C:plasma membrane"/>
    <property type="evidence" value="ECO:0007669"/>
    <property type="project" value="UniProtKB-SubCell"/>
</dbReference>
<keyword evidence="5" id="KW-0997">Cell inner membrane</keyword>
<dbReference type="SMART" id="SM00382">
    <property type="entry name" value="AAA"/>
    <property type="match status" value="1"/>
</dbReference>
<name>A0A1G8EMY2_9BACI</name>
<evidence type="ECO:0000259" key="10">
    <source>
        <dbReference type="PROSITE" id="PS50893"/>
    </source>
</evidence>
<dbReference type="Pfam" id="PF00005">
    <property type="entry name" value="ABC_tran"/>
    <property type="match status" value="1"/>
</dbReference>
<dbReference type="Proteomes" id="UP000199017">
    <property type="component" value="Unassembled WGS sequence"/>
</dbReference>
<evidence type="ECO:0000256" key="8">
    <source>
        <dbReference type="ARBA" id="ARBA00022967"/>
    </source>
</evidence>
<dbReference type="GO" id="GO:0005524">
    <property type="term" value="F:ATP binding"/>
    <property type="evidence" value="ECO:0007669"/>
    <property type="project" value="UniProtKB-KW"/>
</dbReference>